<dbReference type="Gene3D" id="1.10.10.60">
    <property type="entry name" value="Homeodomain-like"/>
    <property type="match status" value="1"/>
</dbReference>
<accession>A0ABQ3X8B3</accession>
<evidence type="ECO:0000259" key="5">
    <source>
        <dbReference type="PROSITE" id="PS50045"/>
    </source>
</evidence>
<keyword evidence="4" id="KW-0804">Transcription</keyword>
<dbReference type="InterPro" id="IPR029016">
    <property type="entry name" value="GAF-like_dom_sf"/>
</dbReference>
<dbReference type="SUPFAM" id="SSF52540">
    <property type="entry name" value="P-loop containing nucleoside triphosphate hydrolases"/>
    <property type="match status" value="1"/>
</dbReference>
<dbReference type="SUPFAM" id="SSF46689">
    <property type="entry name" value="Homeodomain-like"/>
    <property type="match status" value="1"/>
</dbReference>
<dbReference type="Gene3D" id="3.30.450.40">
    <property type="match status" value="1"/>
</dbReference>
<dbReference type="PANTHER" id="PTHR32071">
    <property type="entry name" value="TRANSCRIPTIONAL REGULATORY PROTEIN"/>
    <property type="match status" value="1"/>
</dbReference>
<evidence type="ECO:0000256" key="1">
    <source>
        <dbReference type="ARBA" id="ARBA00022741"/>
    </source>
</evidence>
<dbReference type="InterPro" id="IPR002197">
    <property type="entry name" value="HTH_Fis"/>
</dbReference>
<name>A0ABQ3X8B3_9ACTN</name>
<reference evidence="6 7" key="1">
    <citation type="submission" date="2021-01" db="EMBL/GenBank/DDBJ databases">
        <title>Whole genome shotgun sequence of Actinoplanes couchii NBRC 106145.</title>
        <authorList>
            <person name="Komaki H."/>
            <person name="Tamura T."/>
        </authorList>
    </citation>
    <scope>NUCLEOTIDE SEQUENCE [LARGE SCALE GENOMIC DNA]</scope>
    <source>
        <strain evidence="6 7">NBRC 106145</strain>
    </source>
</reference>
<dbReference type="InterPro" id="IPR002078">
    <property type="entry name" value="Sigma_54_int"/>
</dbReference>
<dbReference type="Pfam" id="PF25601">
    <property type="entry name" value="AAA_lid_14"/>
    <property type="match status" value="1"/>
</dbReference>
<sequence>MDDELAGRAAPGRLRASWLRSERYGVSPDHVDPVFSGTIDTGSLLYSCASEVLSGLQATIANEPVALMIADRDGMVLARLCPDTTIQRSLDRVHLAPGFSYSERVTGTNGLGLSLADRAPTLVKAEEHYCTGLRGYTCAAVPVLDPVHRELVGSVNLTTWSGSSSALLLALAQAAASATSALMLARGAGRTLPPAPRGEVFTVIGGSLASADGDPCVSAAWHAALDGAATAVQRGRGLAVLGAPGSGRSTLAALARRRAPDRPHLLHVRAPDAGAVAGWLALWTPELAKPGTCVIISGADTLPAWAAGDLAHLLAAASPDRWVLTAPDLAALPAELSALTAAAVTVPGLAQRPDDVLPLAHHFAARVRHRPAVFTPRAVAALTAYHWPGNTRQLRRIVRDAANRATTIDLQHLSTELLDGPARQLTRLETLERDEIARCLTEPGQTMTRAAEELGISRATLYRKTAYYRITVPR</sequence>
<dbReference type="EMBL" id="BOMG01000042">
    <property type="protein sequence ID" value="GID54756.1"/>
    <property type="molecule type" value="Genomic_DNA"/>
</dbReference>
<keyword evidence="3" id="KW-0805">Transcription regulation</keyword>
<evidence type="ECO:0000313" key="7">
    <source>
        <dbReference type="Proteomes" id="UP000612282"/>
    </source>
</evidence>
<evidence type="ECO:0000256" key="2">
    <source>
        <dbReference type="ARBA" id="ARBA00022840"/>
    </source>
</evidence>
<dbReference type="PANTHER" id="PTHR32071:SF81">
    <property type="entry name" value="PROPIONATE CATABOLISM OPERON REGULATORY PROTEIN"/>
    <property type="match status" value="1"/>
</dbReference>
<keyword evidence="2" id="KW-0067">ATP-binding</keyword>
<gene>
    <name evidence="6" type="ORF">Aco03nite_031600</name>
</gene>
<evidence type="ECO:0000256" key="3">
    <source>
        <dbReference type="ARBA" id="ARBA00023015"/>
    </source>
</evidence>
<protein>
    <recommendedName>
        <fullName evidence="5">Sigma-54 factor interaction domain-containing protein</fullName>
    </recommendedName>
</protein>
<proteinExistence type="predicted"/>
<dbReference type="RefSeq" id="WP_203795834.1">
    <property type="nucleotide sequence ID" value="NZ_BAAAQE010000036.1"/>
</dbReference>
<organism evidence="6 7">
    <name type="scientific">Actinoplanes couchii</name>
    <dbReference type="NCBI Taxonomy" id="403638"/>
    <lineage>
        <taxon>Bacteria</taxon>
        <taxon>Bacillati</taxon>
        <taxon>Actinomycetota</taxon>
        <taxon>Actinomycetes</taxon>
        <taxon>Micromonosporales</taxon>
        <taxon>Micromonosporaceae</taxon>
        <taxon>Actinoplanes</taxon>
    </lineage>
</organism>
<dbReference type="InterPro" id="IPR027417">
    <property type="entry name" value="P-loop_NTPase"/>
</dbReference>
<evidence type="ECO:0000313" key="6">
    <source>
        <dbReference type="EMBL" id="GID54756.1"/>
    </source>
</evidence>
<dbReference type="Proteomes" id="UP000612282">
    <property type="component" value="Unassembled WGS sequence"/>
</dbReference>
<dbReference type="PROSITE" id="PS50045">
    <property type="entry name" value="SIGMA54_INTERACT_4"/>
    <property type="match status" value="1"/>
</dbReference>
<dbReference type="InterPro" id="IPR009057">
    <property type="entry name" value="Homeodomain-like_sf"/>
</dbReference>
<comment type="caution">
    <text evidence="6">The sequence shown here is derived from an EMBL/GenBank/DDBJ whole genome shotgun (WGS) entry which is preliminary data.</text>
</comment>
<keyword evidence="1" id="KW-0547">Nucleotide-binding</keyword>
<dbReference type="InterPro" id="IPR058031">
    <property type="entry name" value="AAA_lid_NorR"/>
</dbReference>
<dbReference type="Pfam" id="PF02954">
    <property type="entry name" value="HTH_8"/>
    <property type="match status" value="1"/>
</dbReference>
<dbReference type="Gene3D" id="1.10.8.60">
    <property type="match status" value="1"/>
</dbReference>
<keyword evidence="7" id="KW-1185">Reference proteome</keyword>
<feature type="domain" description="Sigma-54 factor interaction" evidence="5">
    <location>
        <begin position="339"/>
        <end position="403"/>
    </location>
</feature>
<evidence type="ECO:0000256" key="4">
    <source>
        <dbReference type="ARBA" id="ARBA00023163"/>
    </source>
</evidence>